<evidence type="ECO:0000313" key="9">
    <source>
        <dbReference type="Proteomes" id="UP000612585"/>
    </source>
</evidence>
<dbReference type="GO" id="GO:0006355">
    <property type="term" value="P:regulation of DNA-templated transcription"/>
    <property type="evidence" value="ECO:0007669"/>
    <property type="project" value="InterPro"/>
</dbReference>
<evidence type="ECO:0000256" key="3">
    <source>
        <dbReference type="ARBA" id="ARBA00023125"/>
    </source>
</evidence>
<evidence type="ECO:0000256" key="4">
    <source>
        <dbReference type="ARBA" id="ARBA00023163"/>
    </source>
</evidence>
<organism evidence="8 9">
    <name type="scientific">Virgisporangium aurantiacum</name>
    <dbReference type="NCBI Taxonomy" id="175570"/>
    <lineage>
        <taxon>Bacteria</taxon>
        <taxon>Bacillati</taxon>
        <taxon>Actinomycetota</taxon>
        <taxon>Actinomycetes</taxon>
        <taxon>Micromonosporales</taxon>
        <taxon>Micromonosporaceae</taxon>
        <taxon>Virgisporangium</taxon>
    </lineage>
</organism>
<comment type="caution">
    <text evidence="8">The sequence shown here is derived from an EMBL/GenBank/DDBJ whole genome shotgun (WGS) entry which is preliminary data.</text>
</comment>
<evidence type="ECO:0000259" key="7">
    <source>
        <dbReference type="PROSITE" id="PS51755"/>
    </source>
</evidence>
<dbReference type="Gene3D" id="1.25.40.10">
    <property type="entry name" value="Tetratricopeptide repeat domain"/>
    <property type="match status" value="3"/>
</dbReference>
<dbReference type="AlphaFoldDB" id="A0A8J3Z4K3"/>
<keyword evidence="9" id="KW-1185">Reference proteome</keyword>
<dbReference type="PANTHER" id="PTHR35807:SF1">
    <property type="entry name" value="TRANSCRIPTIONAL REGULATOR REDD"/>
    <property type="match status" value="1"/>
</dbReference>
<dbReference type="RefSeq" id="WP_203996333.1">
    <property type="nucleotide sequence ID" value="NZ_BOPG01000029.1"/>
</dbReference>
<dbReference type="SMART" id="SM00028">
    <property type="entry name" value="TPR"/>
    <property type="match status" value="7"/>
</dbReference>
<keyword evidence="4" id="KW-0804">Transcription</keyword>
<comment type="similarity">
    <text evidence="1">Belongs to the AfsR/DnrI/RedD regulatory family.</text>
</comment>
<dbReference type="InterPro" id="IPR001867">
    <property type="entry name" value="OmpR/PhoB-type_DNA-bd"/>
</dbReference>
<keyword evidence="5" id="KW-0802">TPR repeat</keyword>
<dbReference type="PRINTS" id="PR00364">
    <property type="entry name" value="DISEASERSIST"/>
</dbReference>
<evidence type="ECO:0000313" key="8">
    <source>
        <dbReference type="EMBL" id="GIJ57194.1"/>
    </source>
</evidence>
<accession>A0A8J3Z4K3</accession>
<protein>
    <submittedName>
        <fullName evidence="8">SARP family transcriptional regulator</fullName>
    </submittedName>
</protein>
<dbReference type="SMART" id="SM00862">
    <property type="entry name" value="Trans_reg_C"/>
    <property type="match status" value="1"/>
</dbReference>
<proteinExistence type="inferred from homology"/>
<dbReference type="InterPro" id="IPR019734">
    <property type="entry name" value="TPR_rpt"/>
</dbReference>
<keyword evidence="2" id="KW-0805">Transcription regulation</keyword>
<feature type="DNA-binding region" description="OmpR/PhoB-type" evidence="6">
    <location>
        <begin position="1"/>
        <end position="97"/>
    </location>
</feature>
<dbReference type="SUPFAM" id="SSF48452">
    <property type="entry name" value="TPR-like"/>
    <property type="match status" value="3"/>
</dbReference>
<reference evidence="8" key="1">
    <citation type="submission" date="2021-01" db="EMBL/GenBank/DDBJ databases">
        <title>Whole genome shotgun sequence of Virgisporangium aurantiacum NBRC 16421.</title>
        <authorList>
            <person name="Komaki H."/>
            <person name="Tamura T."/>
        </authorList>
    </citation>
    <scope>NUCLEOTIDE SEQUENCE</scope>
    <source>
        <strain evidence="8">NBRC 16421</strain>
    </source>
</reference>
<dbReference type="InterPro" id="IPR016032">
    <property type="entry name" value="Sig_transdc_resp-reg_C-effctor"/>
</dbReference>
<dbReference type="PANTHER" id="PTHR35807">
    <property type="entry name" value="TRANSCRIPTIONAL REGULATOR REDD-RELATED"/>
    <property type="match status" value="1"/>
</dbReference>
<evidence type="ECO:0000256" key="2">
    <source>
        <dbReference type="ARBA" id="ARBA00023015"/>
    </source>
</evidence>
<dbReference type="GO" id="GO:0000160">
    <property type="term" value="P:phosphorelay signal transduction system"/>
    <property type="evidence" value="ECO:0007669"/>
    <property type="project" value="InterPro"/>
</dbReference>
<dbReference type="Gene3D" id="1.10.10.10">
    <property type="entry name" value="Winged helix-like DNA-binding domain superfamily/Winged helix DNA-binding domain"/>
    <property type="match status" value="1"/>
</dbReference>
<sequence>MEFRVLGPLEVLGGTEPIALGRRRGERCLLGLLLLDAGAVVPLDRLLDLLWDGDPPEAARGTVKTHVARLRSVLDPHRDGRLGVRLQRRGEGYLVDVDPDAVDAHRFRQLSARAMRASGAEDRSTMLREALRLWRGPLLADVASDRLRDRVGTGLAELRLSMLEEWAEAELDRGRHRQLIAELVDLVQAHPLRERLVGALMLALGRDDRQADALALYRRTRDALGEQLGLDPGPELRGLHDQILRGDPAPAPAPTGSTLTGPVPTAPDAEHVRPAQLPAHTRHFTGRGGQLRELDAVLAEVTGGTGPAVVVISAAAGTGKSALAVHWAQRVRHRFPDGQLYLDLRAHAAAPALRPIEALAALLAALGLPAERVPTEPDQATGVYRSLVADRRLLIVLDDALDPEQVRPLLPGGPTAMVVVTSRLRLGGLVAIEGAQRLALDVLDRDEAVALIGAVVGADRIRAEPDAVHRLVEVCDRLPLALRIAAANLADEPDTGVAAFVDRLAGARLASLRVDGDDRAAVRVAFELSYRRLDAAVRRMFRLVALAPGPDVTAGTAAALAAVPPGRAAALLAVLTDAHLVHQVAADRFRMHDLVRTYGRERASAEEGDRGRDAATARLFEWYRMAVDEAARRLYPEKLRLPPPEAETDPGRVPARHPPRFGTEPAALAWLDAERPNLVAAVVAAADTGPHRYAWLLADALRGYFWLRMHLVDWKTVAEAGLRAARTAVEPAAEAAAHLSLADLDTFRSRYPDAIAHYERALAFTRATGWLMGQSAALGNLGNVYWRSGRLAEAAEHYTSALDIDQRTGWRAGQAVKRGNLGSVCRALGRLDEAREHYLAALALDVEVGSRNAEGVDLGDLGDVYRAQGRLDEALDHATRGLAVLRAVGDRGSEAETLRILAEIHRDAGRHEAALEAATAALALARDTGERRTETDSLNTLATVHTQLGRPAAALTLHEQALQLARETGTYPEVEACLGLAAAHRRLGTPDRADEHLRRAADLSHRYGYRLLAERARDALDATS</sequence>
<feature type="repeat" description="TPR" evidence="5">
    <location>
        <begin position="775"/>
        <end position="808"/>
    </location>
</feature>
<name>A0A8J3Z4K3_9ACTN</name>
<dbReference type="CDD" id="cd15831">
    <property type="entry name" value="BTAD"/>
    <property type="match status" value="1"/>
</dbReference>
<dbReference type="SUPFAM" id="SSF46894">
    <property type="entry name" value="C-terminal effector domain of the bipartite response regulators"/>
    <property type="match status" value="1"/>
</dbReference>
<dbReference type="InterPro" id="IPR051677">
    <property type="entry name" value="AfsR-DnrI-RedD_regulator"/>
</dbReference>
<dbReference type="Gene3D" id="3.40.50.300">
    <property type="entry name" value="P-loop containing nucleotide triphosphate hydrolases"/>
    <property type="match status" value="1"/>
</dbReference>
<dbReference type="PROSITE" id="PS51755">
    <property type="entry name" value="OMPR_PHOB"/>
    <property type="match status" value="1"/>
</dbReference>
<keyword evidence="3 6" id="KW-0238">DNA-binding</keyword>
<dbReference type="GO" id="GO:0003677">
    <property type="term" value="F:DNA binding"/>
    <property type="evidence" value="ECO:0007669"/>
    <property type="project" value="UniProtKB-UniRule"/>
</dbReference>
<dbReference type="Proteomes" id="UP000612585">
    <property type="component" value="Unassembled WGS sequence"/>
</dbReference>
<dbReference type="PROSITE" id="PS50005">
    <property type="entry name" value="TPR"/>
    <property type="match status" value="1"/>
</dbReference>
<gene>
    <name evidence="8" type="ORF">Vau01_047100</name>
</gene>
<dbReference type="Pfam" id="PF13424">
    <property type="entry name" value="TPR_12"/>
    <property type="match status" value="3"/>
</dbReference>
<dbReference type="Pfam" id="PF00486">
    <property type="entry name" value="Trans_reg_C"/>
    <property type="match status" value="1"/>
</dbReference>
<dbReference type="EMBL" id="BOPG01000029">
    <property type="protein sequence ID" value="GIJ57194.1"/>
    <property type="molecule type" value="Genomic_DNA"/>
</dbReference>
<dbReference type="InterPro" id="IPR036388">
    <property type="entry name" value="WH-like_DNA-bd_sf"/>
</dbReference>
<dbReference type="GO" id="GO:0043531">
    <property type="term" value="F:ADP binding"/>
    <property type="evidence" value="ECO:0007669"/>
    <property type="project" value="InterPro"/>
</dbReference>
<dbReference type="SUPFAM" id="SSF52540">
    <property type="entry name" value="P-loop containing nucleoside triphosphate hydrolases"/>
    <property type="match status" value="1"/>
</dbReference>
<evidence type="ECO:0000256" key="6">
    <source>
        <dbReference type="PROSITE-ProRule" id="PRU01091"/>
    </source>
</evidence>
<dbReference type="InterPro" id="IPR011990">
    <property type="entry name" value="TPR-like_helical_dom_sf"/>
</dbReference>
<evidence type="ECO:0000256" key="1">
    <source>
        <dbReference type="ARBA" id="ARBA00005820"/>
    </source>
</evidence>
<dbReference type="SMART" id="SM01043">
    <property type="entry name" value="BTAD"/>
    <property type="match status" value="1"/>
</dbReference>
<evidence type="ECO:0000256" key="5">
    <source>
        <dbReference type="PROSITE-ProRule" id="PRU00339"/>
    </source>
</evidence>
<dbReference type="InterPro" id="IPR005158">
    <property type="entry name" value="BTAD"/>
</dbReference>
<dbReference type="InterPro" id="IPR027417">
    <property type="entry name" value="P-loop_NTPase"/>
</dbReference>
<dbReference type="Pfam" id="PF03704">
    <property type="entry name" value="BTAD"/>
    <property type="match status" value="1"/>
</dbReference>
<feature type="domain" description="OmpR/PhoB-type" evidence="7">
    <location>
        <begin position="1"/>
        <end position="97"/>
    </location>
</feature>